<feature type="binding site" evidence="2">
    <location>
        <position position="120"/>
    </location>
    <ligand>
        <name>acetyl-CoA</name>
        <dbReference type="ChEBI" id="CHEBI:57288"/>
    </ligand>
</feature>
<accession>A0A106BKM3</accession>
<dbReference type="InterPro" id="IPR043690">
    <property type="entry name" value="RimI"/>
</dbReference>
<reference evidence="4 5" key="1">
    <citation type="journal article" date="2015" name="Appl. Environ. Microbiol.">
        <title>Aerobic and Anaerobic Thiosulfate Oxidation by a Cold-Adapted, Subglacial Chemoautotroph.</title>
        <authorList>
            <person name="Harrold Z.R."/>
            <person name="Skidmore M.L."/>
            <person name="Hamilton T.L."/>
            <person name="Desch L."/>
            <person name="Amada K."/>
            <person name="van Gelder W."/>
            <person name="Glover K."/>
            <person name="Roden E.E."/>
            <person name="Boyd E.S."/>
        </authorList>
    </citation>
    <scope>NUCLEOTIDE SEQUENCE [LARGE SCALE GENOMIC DNA]</scope>
    <source>
        <strain evidence="4 5">RG</strain>
    </source>
</reference>
<dbReference type="RefSeq" id="WP_059757202.1">
    <property type="nucleotide sequence ID" value="NZ_LDUG01000036.1"/>
</dbReference>
<dbReference type="PANTHER" id="PTHR13947:SF37">
    <property type="entry name" value="LD18367P"/>
    <property type="match status" value="1"/>
</dbReference>
<comment type="caution">
    <text evidence="4">The sequence shown here is derived from an EMBL/GenBank/DDBJ whole genome shotgun (WGS) entry which is preliminary data.</text>
</comment>
<name>A0A106BKM3_THIDE</name>
<keyword evidence="2" id="KW-0012">Acyltransferase</keyword>
<dbReference type="InterPro" id="IPR050769">
    <property type="entry name" value="NAT_camello-type"/>
</dbReference>
<dbReference type="OrthoDB" id="9796919at2"/>
<dbReference type="EC" id="2.3.1.266" evidence="2"/>
<proteinExistence type="inferred from homology"/>
<dbReference type="InterPro" id="IPR016181">
    <property type="entry name" value="Acyl_CoA_acyltransferase"/>
</dbReference>
<dbReference type="InterPro" id="IPR006464">
    <property type="entry name" value="AcTrfase_RimI/Ard1"/>
</dbReference>
<dbReference type="Proteomes" id="UP000064243">
    <property type="component" value="Unassembled WGS sequence"/>
</dbReference>
<keyword evidence="2" id="KW-0963">Cytoplasm</keyword>
<dbReference type="PROSITE" id="PS51186">
    <property type="entry name" value="GNAT"/>
    <property type="match status" value="1"/>
</dbReference>
<keyword evidence="5" id="KW-1185">Reference proteome</keyword>
<comment type="subcellular location">
    <subcellularLocation>
        <location evidence="2">Cytoplasm</location>
    </subcellularLocation>
</comment>
<dbReference type="GO" id="GO:0005737">
    <property type="term" value="C:cytoplasm"/>
    <property type="evidence" value="ECO:0007669"/>
    <property type="project" value="UniProtKB-SubCell"/>
</dbReference>
<evidence type="ECO:0000256" key="1">
    <source>
        <dbReference type="ARBA" id="ARBA00022679"/>
    </source>
</evidence>
<evidence type="ECO:0000313" key="5">
    <source>
        <dbReference type="Proteomes" id="UP000064243"/>
    </source>
</evidence>
<dbReference type="CDD" id="cd04301">
    <property type="entry name" value="NAT_SF"/>
    <property type="match status" value="1"/>
</dbReference>
<organism evidence="4 5">
    <name type="scientific">Thiobacillus denitrificans</name>
    <dbReference type="NCBI Taxonomy" id="36861"/>
    <lineage>
        <taxon>Bacteria</taxon>
        <taxon>Pseudomonadati</taxon>
        <taxon>Pseudomonadota</taxon>
        <taxon>Betaproteobacteria</taxon>
        <taxon>Nitrosomonadales</taxon>
        <taxon>Thiobacillaceae</taxon>
        <taxon>Thiobacillus</taxon>
    </lineage>
</organism>
<evidence type="ECO:0000259" key="3">
    <source>
        <dbReference type="PROSITE" id="PS51186"/>
    </source>
</evidence>
<dbReference type="GO" id="GO:0008999">
    <property type="term" value="F:protein-N-terminal-alanine acetyltransferase activity"/>
    <property type="evidence" value="ECO:0007669"/>
    <property type="project" value="UniProtKB-UniRule"/>
</dbReference>
<comment type="caution">
    <text evidence="2">Lacks conserved residue(s) required for the propagation of feature annotation.</text>
</comment>
<evidence type="ECO:0000313" key="4">
    <source>
        <dbReference type="EMBL" id="KVW94226.1"/>
    </source>
</evidence>
<comment type="similarity">
    <text evidence="2">Belongs to the acetyltransferase family. RimI subfamily.</text>
</comment>
<keyword evidence="1 2" id="KW-0808">Transferase</keyword>
<dbReference type="Gene3D" id="3.40.630.30">
    <property type="match status" value="1"/>
</dbReference>
<dbReference type="PANTHER" id="PTHR13947">
    <property type="entry name" value="GNAT FAMILY N-ACETYLTRANSFERASE"/>
    <property type="match status" value="1"/>
</dbReference>
<gene>
    <name evidence="2" type="primary">rimI</name>
    <name evidence="4" type="ORF">ABW22_12595</name>
</gene>
<dbReference type="SUPFAM" id="SSF55729">
    <property type="entry name" value="Acyl-CoA N-acyltransferases (Nat)"/>
    <property type="match status" value="1"/>
</dbReference>
<dbReference type="HAMAP" id="MF_02210">
    <property type="entry name" value="RimI"/>
    <property type="match status" value="1"/>
</dbReference>
<dbReference type="NCBIfam" id="TIGR01575">
    <property type="entry name" value="rimI"/>
    <property type="match status" value="1"/>
</dbReference>
<feature type="domain" description="N-acetyltransferase" evidence="3">
    <location>
        <begin position="14"/>
        <end position="159"/>
    </location>
</feature>
<dbReference type="EMBL" id="LDUG01000036">
    <property type="protein sequence ID" value="KVW94226.1"/>
    <property type="molecule type" value="Genomic_DNA"/>
</dbReference>
<dbReference type="PATRIC" id="fig|36861.3.peg.2302"/>
<dbReference type="InterPro" id="IPR000182">
    <property type="entry name" value="GNAT_dom"/>
</dbReference>
<comment type="function">
    <text evidence="2">Acetylates the N-terminal alanine of ribosomal protein bS18.</text>
</comment>
<sequence length="160" mass="17896">MSALPDTPVHEVAHRLRPMAEADLPRIHRIELASYEYPWSLGNFADSMSAGYSMWVREAEGEVIGYYAMTAAAGEAHLLNLTIAPIWRHHGLGRDLLDHCLTCARDHKAESLFLEVRTSNTPAIALYHSSGFVDLAARRGYYPARDGREDALIMKKDLTC</sequence>
<dbReference type="AlphaFoldDB" id="A0A106BKM3"/>
<protein>
    <recommendedName>
        <fullName evidence="2">[Ribosomal protein bS18]-alanine N-acetyltransferase</fullName>
        <ecNumber evidence="2">2.3.1.266</ecNumber>
    </recommendedName>
</protein>
<dbReference type="STRING" id="1123392.GCA_000376425_02619"/>
<feature type="active site" description="Proton donor" evidence="2">
    <location>
        <position position="127"/>
    </location>
</feature>
<dbReference type="Pfam" id="PF00583">
    <property type="entry name" value="Acetyltransf_1"/>
    <property type="match status" value="1"/>
</dbReference>
<evidence type="ECO:0000256" key="2">
    <source>
        <dbReference type="HAMAP-Rule" id="MF_02210"/>
    </source>
</evidence>
<feature type="active site" description="Proton acceptor" evidence="2">
    <location>
        <position position="115"/>
    </location>
</feature>
<comment type="catalytic activity">
    <reaction evidence="2">
        <text>N-terminal L-alanyl-[ribosomal protein bS18] + acetyl-CoA = N-terminal N(alpha)-acetyl-L-alanyl-[ribosomal protein bS18] + CoA + H(+)</text>
        <dbReference type="Rhea" id="RHEA:43756"/>
        <dbReference type="Rhea" id="RHEA-COMP:10676"/>
        <dbReference type="Rhea" id="RHEA-COMP:10677"/>
        <dbReference type="ChEBI" id="CHEBI:15378"/>
        <dbReference type="ChEBI" id="CHEBI:57287"/>
        <dbReference type="ChEBI" id="CHEBI:57288"/>
        <dbReference type="ChEBI" id="CHEBI:64718"/>
        <dbReference type="ChEBI" id="CHEBI:83683"/>
        <dbReference type="EC" id="2.3.1.266"/>
    </reaction>
</comment>